<dbReference type="Proteomes" id="UP000248146">
    <property type="component" value="Unassembled WGS sequence"/>
</dbReference>
<organism evidence="1 2">
    <name type="scientific">Aquipseudomonas alcaligenes</name>
    <name type="common">Pseudomonas alcaligenes</name>
    <dbReference type="NCBI Taxonomy" id="43263"/>
    <lineage>
        <taxon>Bacteria</taxon>
        <taxon>Pseudomonadati</taxon>
        <taxon>Pseudomonadota</taxon>
        <taxon>Gammaproteobacteria</taxon>
        <taxon>Pseudomonadales</taxon>
        <taxon>Pseudomonadaceae</taxon>
        <taxon>Aquipseudomonas</taxon>
    </lineage>
</organism>
<sequence length="212" mass="23032">MYIPKAFAATELGQLHGLIEHSRLAVLVTQGAQGLQASHLPLLLAPDEGEFGTLYGHFARANPQWRELQAGAEVLVVFQGAEAYVSPSFYPSKAEHGKVVPTWNYQAVHAYGRAEVFDARERLLALVSALSDRHEQGRERPWAVSEAPAEYIEAMLRAIVGFALPIARLEGKAKLSQNKDAADFAGVHAGLAASPLQVERQLAQEMALLRGA</sequence>
<dbReference type="RefSeq" id="WP_110680640.1">
    <property type="nucleotide sequence ID" value="NZ_QJRX01000001.1"/>
</dbReference>
<evidence type="ECO:0000313" key="1">
    <source>
        <dbReference type="EMBL" id="PYC29499.1"/>
    </source>
</evidence>
<dbReference type="Gene3D" id="2.30.110.10">
    <property type="entry name" value="Electron Transport, Fmn-binding Protein, Chain A"/>
    <property type="match status" value="1"/>
</dbReference>
<dbReference type="InterPro" id="IPR012349">
    <property type="entry name" value="Split_barrel_FMN-bd"/>
</dbReference>
<evidence type="ECO:0000313" key="2">
    <source>
        <dbReference type="Proteomes" id="UP000248146"/>
    </source>
</evidence>
<reference evidence="1 2" key="1">
    <citation type="submission" date="2018-06" db="EMBL/GenBank/DDBJ databases">
        <title>Pseudomonas diversity within urban Lake Michigan freshwaters.</title>
        <authorList>
            <person name="Batrich M."/>
            <person name="Hatzopoulos T."/>
            <person name="Putonti C."/>
        </authorList>
    </citation>
    <scope>NUCLEOTIDE SEQUENCE [LARGE SCALE GENOMIC DNA]</scope>
    <source>
        <strain evidence="1 2">MB-090714</strain>
    </source>
</reference>
<dbReference type="PANTHER" id="PTHR35802">
    <property type="entry name" value="PROTEASE SYNTHASE AND SPORULATION PROTEIN PAI 2"/>
    <property type="match status" value="1"/>
</dbReference>
<proteinExistence type="predicted"/>
<dbReference type="PANTHER" id="PTHR35802:SF1">
    <property type="entry name" value="PROTEASE SYNTHASE AND SPORULATION PROTEIN PAI 2"/>
    <property type="match status" value="1"/>
</dbReference>
<name>A0A2V4L942_AQUAC</name>
<comment type="caution">
    <text evidence="1">The sequence shown here is derived from an EMBL/GenBank/DDBJ whole genome shotgun (WGS) entry which is preliminary data.</text>
</comment>
<dbReference type="PIRSF" id="PIRSF010372">
    <property type="entry name" value="PaiB"/>
    <property type="match status" value="1"/>
</dbReference>
<dbReference type="OrthoDB" id="9794948at2"/>
<gene>
    <name evidence="1" type="ORF">DMO17_02060</name>
</gene>
<accession>A0A2V4L942</accession>
<dbReference type="Pfam" id="PF04299">
    <property type="entry name" value="FMN_bind_2"/>
    <property type="match status" value="1"/>
</dbReference>
<dbReference type="EMBL" id="QJRX01000001">
    <property type="protein sequence ID" value="PYC29499.1"/>
    <property type="molecule type" value="Genomic_DNA"/>
</dbReference>
<dbReference type="AlphaFoldDB" id="A0A2V4L942"/>
<protein>
    <submittedName>
        <fullName evidence="1">Transcriptional regulator</fullName>
    </submittedName>
</protein>
<dbReference type="SUPFAM" id="SSF50475">
    <property type="entry name" value="FMN-binding split barrel"/>
    <property type="match status" value="1"/>
</dbReference>
<dbReference type="InterPro" id="IPR007396">
    <property type="entry name" value="TR_PAI2-type"/>
</dbReference>